<dbReference type="InterPro" id="IPR036880">
    <property type="entry name" value="Kunitz_BPTI_sf"/>
</dbReference>
<evidence type="ECO:0000256" key="2">
    <source>
        <dbReference type="ARBA" id="ARBA00022900"/>
    </source>
</evidence>
<dbReference type="InterPro" id="IPR050098">
    <property type="entry name" value="TFPI/VKTCI-like"/>
</dbReference>
<sequence>MKFSCFSIFLITFAAVVYGHNIEEFPIFGSQDYAAEKISRDWPFEDNVDKRPFLTRDCFRPVDGSPKPIMCMAAISAWSFDMKSKSCKSTVYGGCNPTKNLFYTKAQCEEVAKPVCKKLLHILENVDLINILDILIYKVQD</sequence>
<accession>A0A9N9XE19</accession>
<dbReference type="OrthoDB" id="6775666at2759"/>
<dbReference type="Gene3D" id="4.10.410.10">
    <property type="entry name" value="Pancreatic trypsin inhibitor Kunitz domain"/>
    <property type="match status" value="1"/>
</dbReference>
<feature type="chain" id="PRO_5040406926" description="BPTI/Kunitz inhibitor domain-containing protein" evidence="3">
    <location>
        <begin position="20"/>
        <end position="141"/>
    </location>
</feature>
<evidence type="ECO:0000256" key="1">
    <source>
        <dbReference type="ARBA" id="ARBA00022690"/>
    </source>
</evidence>
<gene>
    <name evidence="5" type="ORF">DIABBA_LOCUS8996</name>
</gene>
<dbReference type="AlphaFoldDB" id="A0A9N9XE19"/>
<reference evidence="5" key="1">
    <citation type="submission" date="2022-01" db="EMBL/GenBank/DDBJ databases">
        <authorList>
            <person name="King R."/>
        </authorList>
    </citation>
    <scope>NUCLEOTIDE SEQUENCE</scope>
</reference>
<organism evidence="5 6">
    <name type="scientific">Diabrotica balteata</name>
    <name type="common">Banded cucumber beetle</name>
    <dbReference type="NCBI Taxonomy" id="107213"/>
    <lineage>
        <taxon>Eukaryota</taxon>
        <taxon>Metazoa</taxon>
        <taxon>Ecdysozoa</taxon>
        <taxon>Arthropoda</taxon>
        <taxon>Hexapoda</taxon>
        <taxon>Insecta</taxon>
        <taxon>Pterygota</taxon>
        <taxon>Neoptera</taxon>
        <taxon>Endopterygota</taxon>
        <taxon>Coleoptera</taxon>
        <taxon>Polyphaga</taxon>
        <taxon>Cucujiformia</taxon>
        <taxon>Chrysomeloidea</taxon>
        <taxon>Chrysomelidae</taxon>
        <taxon>Galerucinae</taxon>
        <taxon>Diabroticina</taxon>
        <taxon>Diabroticites</taxon>
        <taxon>Diabrotica</taxon>
    </lineage>
</organism>
<keyword evidence="1" id="KW-0646">Protease inhibitor</keyword>
<dbReference type="EMBL" id="OU898281">
    <property type="protein sequence ID" value="CAG9835835.1"/>
    <property type="molecule type" value="Genomic_DNA"/>
</dbReference>
<evidence type="ECO:0000259" key="4">
    <source>
        <dbReference type="PROSITE" id="PS50279"/>
    </source>
</evidence>
<dbReference type="Pfam" id="PF00014">
    <property type="entry name" value="Kunitz_BPTI"/>
    <property type="match status" value="1"/>
</dbReference>
<dbReference type="SUPFAM" id="SSF57362">
    <property type="entry name" value="BPTI-like"/>
    <property type="match status" value="1"/>
</dbReference>
<keyword evidence="6" id="KW-1185">Reference proteome</keyword>
<dbReference type="InterPro" id="IPR002223">
    <property type="entry name" value="Kunitz_BPTI"/>
</dbReference>
<protein>
    <recommendedName>
        <fullName evidence="4">BPTI/Kunitz inhibitor domain-containing protein</fullName>
    </recommendedName>
</protein>
<keyword evidence="3" id="KW-0732">Signal</keyword>
<feature type="signal peptide" evidence="3">
    <location>
        <begin position="1"/>
        <end position="19"/>
    </location>
</feature>
<dbReference type="Proteomes" id="UP001153709">
    <property type="component" value="Chromosome 6"/>
</dbReference>
<dbReference type="PANTHER" id="PTHR10083">
    <property type="entry name" value="KUNITZ-TYPE PROTEASE INHIBITOR-RELATED"/>
    <property type="match status" value="1"/>
</dbReference>
<evidence type="ECO:0000256" key="3">
    <source>
        <dbReference type="SAM" id="SignalP"/>
    </source>
</evidence>
<evidence type="ECO:0000313" key="5">
    <source>
        <dbReference type="EMBL" id="CAG9835835.1"/>
    </source>
</evidence>
<feature type="domain" description="BPTI/Kunitz inhibitor" evidence="4">
    <location>
        <begin position="58"/>
        <end position="112"/>
    </location>
</feature>
<dbReference type="PROSITE" id="PS50279">
    <property type="entry name" value="BPTI_KUNITZ_2"/>
    <property type="match status" value="1"/>
</dbReference>
<name>A0A9N9XE19_DIABA</name>
<dbReference type="SMART" id="SM00131">
    <property type="entry name" value="KU"/>
    <property type="match status" value="1"/>
</dbReference>
<dbReference type="GO" id="GO:0004867">
    <property type="term" value="F:serine-type endopeptidase inhibitor activity"/>
    <property type="evidence" value="ECO:0007669"/>
    <property type="project" value="UniProtKB-KW"/>
</dbReference>
<keyword evidence="2" id="KW-0722">Serine protease inhibitor</keyword>
<evidence type="ECO:0000313" key="6">
    <source>
        <dbReference type="Proteomes" id="UP001153709"/>
    </source>
</evidence>
<proteinExistence type="predicted"/>